<dbReference type="GO" id="GO:0000070">
    <property type="term" value="P:mitotic sister chromatid segregation"/>
    <property type="evidence" value="ECO:0007669"/>
    <property type="project" value="UniProtKB-ARBA"/>
</dbReference>
<organism>
    <name type="scientific">Pediculus humanus subsp. corporis</name>
    <name type="common">Body louse</name>
    <dbReference type="NCBI Taxonomy" id="121224"/>
    <lineage>
        <taxon>Eukaryota</taxon>
        <taxon>Metazoa</taxon>
        <taxon>Ecdysozoa</taxon>
        <taxon>Arthropoda</taxon>
        <taxon>Hexapoda</taxon>
        <taxon>Insecta</taxon>
        <taxon>Pterygota</taxon>
        <taxon>Neoptera</taxon>
        <taxon>Paraneoptera</taxon>
        <taxon>Psocodea</taxon>
        <taxon>Troctomorpha</taxon>
        <taxon>Phthiraptera</taxon>
        <taxon>Anoplura</taxon>
        <taxon>Pediculidae</taxon>
        <taxon>Pediculus</taxon>
    </lineage>
</organism>
<dbReference type="FunFam" id="1.10.510.10:FF:000235">
    <property type="entry name" value="Serine/threonine-protein kinase ark1"/>
    <property type="match status" value="1"/>
</dbReference>
<evidence type="ECO:0000256" key="9">
    <source>
        <dbReference type="PIRSR" id="PIRSR630616-1"/>
    </source>
</evidence>
<comment type="catalytic activity">
    <reaction evidence="7 14">
        <text>L-threonyl-[protein] + ATP = O-phospho-L-threonyl-[protein] + ADP + H(+)</text>
        <dbReference type="Rhea" id="RHEA:46608"/>
        <dbReference type="Rhea" id="RHEA-COMP:11060"/>
        <dbReference type="Rhea" id="RHEA-COMP:11605"/>
        <dbReference type="ChEBI" id="CHEBI:15378"/>
        <dbReference type="ChEBI" id="CHEBI:30013"/>
        <dbReference type="ChEBI" id="CHEBI:30616"/>
        <dbReference type="ChEBI" id="CHEBI:61977"/>
        <dbReference type="ChEBI" id="CHEBI:456216"/>
        <dbReference type="EC" id="2.7.11.1"/>
    </reaction>
</comment>
<dbReference type="FunFam" id="3.30.200.20:FF:000042">
    <property type="entry name" value="Aurora kinase A"/>
    <property type="match status" value="1"/>
</dbReference>
<evidence type="ECO:0000256" key="10">
    <source>
        <dbReference type="PIRSR" id="PIRSR630616-2"/>
    </source>
</evidence>
<dbReference type="InParanoid" id="E0VN77"/>
<dbReference type="GeneID" id="8236287"/>
<evidence type="ECO:0000256" key="11">
    <source>
        <dbReference type="PIRSR" id="PIRSR630616-3"/>
    </source>
</evidence>
<evidence type="ECO:0000259" key="15">
    <source>
        <dbReference type="PROSITE" id="PS50011"/>
    </source>
</evidence>
<reference evidence="17" key="3">
    <citation type="submission" date="2021-02" db="UniProtKB">
        <authorList>
            <consortium name="EnsemblMetazoa"/>
        </authorList>
    </citation>
    <scope>IDENTIFICATION</scope>
    <source>
        <strain evidence="17">USDA</strain>
    </source>
</reference>
<dbReference type="Pfam" id="PF00069">
    <property type="entry name" value="Pkinase"/>
    <property type="match status" value="1"/>
</dbReference>
<evidence type="ECO:0000256" key="1">
    <source>
        <dbReference type="ARBA" id="ARBA00004214"/>
    </source>
</evidence>
<dbReference type="CTD" id="8236287"/>
<dbReference type="Gene3D" id="1.10.510.10">
    <property type="entry name" value="Transferase(Phosphotransferase) domain 1"/>
    <property type="match status" value="1"/>
</dbReference>
<reference evidence="16" key="1">
    <citation type="submission" date="2007-04" db="EMBL/GenBank/DDBJ databases">
        <title>Annotation of Pediculus humanus corporis strain USDA.</title>
        <authorList>
            <person name="Kirkness E."/>
            <person name="Hannick L."/>
            <person name="Hass B."/>
            <person name="Bruggner R."/>
            <person name="Lawson D."/>
            <person name="Bidwell S."/>
            <person name="Joardar V."/>
            <person name="Caler E."/>
            <person name="Walenz B."/>
            <person name="Inman J."/>
            <person name="Schobel S."/>
            <person name="Galinsky K."/>
            <person name="Amedeo P."/>
            <person name="Strausberg R."/>
        </authorList>
    </citation>
    <scope>NUCLEOTIDE SEQUENCE</scope>
    <source>
        <strain evidence="16">USDA</strain>
    </source>
</reference>
<dbReference type="GO" id="GO:0030261">
    <property type="term" value="P:chromosome condensation"/>
    <property type="evidence" value="ECO:0007669"/>
    <property type="project" value="UniProtKB-ARBA"/>
</dbReference>
<keyword evidence="2 13" id="KW-0723">Serine/threonine-protein kinase</keyword>
<dbReference type="eggNOG" id="KOG0580">
    <property type="taxonomic scope" value="Eukaryota"/>
</dbReference>
<keyword evidence="18" id="KW-1185">Reference proteome</keyword>
<evidence type="ECO:0000256" key="14">
    <source>
        <dbReference type="RuleBase" id="RU367134"/>
    </source>
</evidence>
<evidence type="ECO:0000256" key="13">
    <source>
        <dbReference type="RuleBase" id="RU000304"/>
    </source>
</evidence>
<comment type="subcellular location">
    <subcellularLocation>
        <location evidence="1">Midbody</location>
    </subcellularLocation>
</comment>
<dbReference type="EMBL" id="AAZO01003847">
    <property type="status" value="NOT_ANNOTATED_CDS"/>
    <property type="molecule type" value="Genomic_DNA"/>
</dbReference>
<dbReference type="EMBL" id="DS235335">
    <property type="protein sequence ID" value="EEB14833.1"/>
    <property type="molecule type" value="Genomic_DNA"/>
</dbReference>
<gene>
    <name evidence="17" type="primary">8236287</name>
    <name evidence="16" type="ORF">Phum_PHUM331400</name>
</gene>
<keyword evidence="4 10" id="KW-0547">Nucleotide-binding</keyword>
<dbReference type="SMART" id="SM00220">
    <property type="entry name" value="S_TKc"/>
    <property type="match status" value="1"/>
</dbReference>
<keyword evidence="3 14" id="KW-0808">Transferase</keyword>
<proteinExistence type="inferred from homology"/>
<dbReference type="STRING" id="121224.E0VN77"/>
<dbReference type="PROSITE" id="PS00108">
    <property type="entry name" value="PROTEIN_KINASE_ST"/>
    <property type="match status" value="1"/>
</dbReference>
<dbReference type="FunCoup" id="E0VN77">
    <property type="interactions" value="30"/>
</dbReference>
<dbReference type="GO" id="GO:0032506">
    <property type="term" value="P:cytokinetic process"/>
    <property type="evidence" value="ECO:0007669"/>
    <property type="project" value="UniProtKB-ARBA"/>
</dbReference>
<dbReference type="AlphaFoldDB" id="E0VN77"/>
<dbReference type="KEGG" id="phu:Phum_PHUM331400"/>
<name>E0VN77_PEDHC</name>
<evidence type="ECO:0000256" key="7">
    <source>
        <dbReference type="ARBA" id="ARBA00047899"/>
    </source>
</evidence>
<dbReference type="OrthoDB" id="377346at2759"/>
<feature type="cross-link" description="Glycyl lysine isopeptide (Lys-Gly) (interchain with G-Cter in SUMO2)" evidence="11">
    <location>
        <position position="174"/>
    </location>
</feature>
<dbReference type="RefSeq" id="XP_002427571.1">
    <property type="nucleotide sequence ID" value="XM_002427526.1"/>
</dbReference>
<evidence type="ECO:0000313" key="17">
    <source>
        <dbReference type="EnsemblMetazoa" id="PHUM331400-PA"/>
    </source>
</evidence>
<evidence type="ECO:0000256" key="2">
    <source>
        <dbReference type="ARBA" id="ARBA00022527"/>
    </source>
</evidence>
<dbReference type="OMA" id="YVDHWCL"/>
<sequence length="312" mass="36682">MNKHLDTVFDVSDNKMLDLVSRATIEKMKAHIINRNGRPYEWSIHDFDIGTPLGRGRFGRVYLARDRHTNVVFALKLLHKSEIIKSNVQRQVLREIEINCHLKHPNILNMFTYFDDKRFIYLVLEYAAGGELYRKMNSLPEKHFSEKQSAKYLYQVVNALNYCHKKRVIHRDIKPENILLSANDDIKLSDFGWSVHAPNSTRRTMCGTLDYLPPEMVLKENYNEKVDNWCIGVLCYEFLVGQPPFESSVADATYQKIKDTKYTFPDYISVGAKDLIRREIMHHPWVLQHYNPPENFENTERKDFIEVLIADK</sequence>
<accession>E0VN77</accession>
<feature type="domain" description="Protein kinase" evidence="15">
    <location>
        <begin position="47"/>
        <end position="312"/>
    </location>
</feature>
<evidence type="ECO:0000313" key="16">
    <source>
        <dbReference type="EMBL" id="EEB14833.1"/>
    </source>
</evidence>
<feature type="binding site" evidence="10">
    <location>
        <begin position="125"/>
        <end position="127"/>
    </location>
    <ligand>
        <name>ATP</name>
        <dbReference type="ChEBI" id="CHEBI:30616"/>
    </ligand>
</feature>
<feature type="binding site" evidence="10">
    <location>
        <position position="57"/>
    </location>
    <ligand>
        <name>ATP</name>
        <dbReference type="ChEBI" id="CHEBI:30616"/>
    </ligand>
</feature>
<dbReference type="GO" id="GO:0006325">
    <property type="term" value="P:chromatin organization"/>
    <property type="evidence" value="ECO:0007669"/>
    <property type="project" value="UniProtKB-ARBA"/>
</dbReference>
<dbReference type="PANTHER" id="PTHR24350">
    <property type="entry name" value="SERINE/THREONINE-PROTEIN KINASE IAL-RELATED"/>
    <property type="match status" value="1"/>
</dbReference>
<protein>
    <recommendedName>
        <fullName evidence="14">Aurora kinase</fullName>
        <ecNumber evidence="14">2.7.11.1</ecNumber>
    </recommendedName>
</protein>
<evidence type="ECO:0000256" key="5">
    <source>
        <dbReference type="ARBA" id="ARBA00022777"/>
    </source>
</evidence>
<dbReference type="HOGENOM" id="CLU_000288_63_0_1"/>
<dbReference type="InterPro" id="IPR017441">
    <property type="entry name" value="Protein_kinase_ATP_BS"/>
</dbReference>
<dbReference type="SUPFAM" id="SSF56112">
    <property type="entry name" value="Protein kinase-like (PK-like)"/>
    <property type="match status" value="1"/>
</dbReference>
<dbReference type="EC" id="2.7.11.1" evidence="14"/>
<feature type="active site" description="Proton acceptor" evidence="9">
    <location>
        <position position="172"/>
    </location>
</feature>
<dbReference type="Proteomes" id="UP000009046">
    <property type="component" value="Unassembled WGS sequence"/>
</dbReference>
<dbReference type="InterPro" id="IPR011009">
    <property type="entry name" value="Kinase-like_dom_sf"/>
</dbReference>
<feature type="binding site" evidence="10">
    <location>
        <position position="190"/>
    </location>
    <ligand>
        <name>ATP</name>
        <dbReference type="ChEBI" id="CHEBI:30616"/>
    </ligand>
</feature>
<keyword evidence="6 10" id="KW-0067">ATP-binding</keyword>
<dbReference type="InterPro" id="IPR030616">
    <property type="entry name" value="Aur-like"/>
</dbReference>
<feature type="binding site" evidence="10 12">
    <location>
        <position position="76"/>
    </location>
    <ligand>
        <name>ATP</name>
        <dbReference type="ChEBI" id="CHEBI:30616"/>
    </ligand>
</feature>
<evidence type="ECO:0000256" key="4">
    <source>
        <dbReference type="ARBA" id="ARBA00022741"/>
    </source>
</evidence>
<evidence type="ECO:0000256" key="8">
    <source>
        <dbReference type="ARBA" id="ARBA00048679"/>
    </source>
</evidence>
<comment type="similarity">
    <text evidence="14">Belongs to the protein kinase superfamily. Ser/Thr protein kinase family. Aurora subfamily.</text>
</comment>
<keyword evidence="5 14" id="KW-0418">Kinase</keyword>
<evidence type="ECO:0000256" key="3">
    <source>
        <dbReference type="ARBA" id="ARBA00022679"/>
    </source>
</evidence>
<dbReference type="GO" id="GO:0004674">
    <property type="term" value="F:protein serine/threonine kinase activity"/>
    <property type="evidence" value="ECO:0007669"/>
    <property type="project" value="UniProtKB-KW"/>
</dbReference>
<dbReference type="EnsemblMetazoa" id="PHUM331400-RA">
    <property type="protein sequence ID" value="PHUM331400-PA"/>
    <property type="gene ID" value="PHUM331400"/>
</dbReference>
<dbReference type="InterPro" id="IPR000719">
    <property type="entry name" value="Prot_kinase_dom"/>
</dbReference>
<evidence type="ECO:0000256" key="6">
    <source>
        <dbReference type="ARBA" id="ARBA00022840"/>
    </source>
</evidence>
<comment type="catalytic activity">
    <reaction evidence="8 14">
        <text>L-seryl-[protein] + ATP = O-phospho-L-seryl-[protein] + ADP + H(+)</text>
        <dbReference type="Rhea" id="RHEA:17989"/>
        <dbReference type="Rhea" id="RHEA-COMP:9863"/>
        <dbReference type="Rhea" id="RHEA-COMP:11604"/>
        <dbReference type="ChEBI" id="CHEBI:15378"/>
        <dbReference type="ChEBI" id="CHEBI:29999"/>
        <dbReference type="ChEBI" id="CHEBI:30616"/>
        <dbReference type="ChEBI" id="CHEBI:83421"/>
        <dbReference type="ChEBI" id="CHEBI:456216"/>
        <dbReference type="EC" id="2.7.11.1"/>
    </reaction>
</comment>
<dbReference type="GO" id="GO:0005524">
    <property type="term" value="F:ATP binding"/>
    <property type="evidence" value="ECO:0007669"/>
    <property type="project" value="UniProtKB-UniRule"/>
</dbReference>
<dbReference type="PROSITE" id="PS50011">
    <property type="entry name" value="PROTEIN_KINASE_DOM"/>
    <property type="match status" value="1"/>
</dbReference>
<dbReference type="InterPro" id="IPR008271">
    <property type="entry name" value="Ser/Thr_kinase_AS"/>
</dbReference>
<evidence type="ECO:0000313" key="18">
    <source>
        <dbReference type="Proteomes" id="UP000009046"/>
    </source>
</evidence>
<dbReference type="PROSITE" id="PS00107">
    <property type="entry name" value="PROTEIN_KINASE_ATP"/>
    <property type="match status" value="1"/>
</dbReference>
<dbReference type="CDD" id="cd14007">
    <property type="entry name" value="STKc_Aurora"/>
    <property type="match status" value="1"/>
</dbReference>
<evidence type="ECO:0000256" key="12">
    <source>
        <dbReference type="PROSITE-ProRule" id="PRU10141"/>
    </source>
</evidence>
<dbReference type="GO" id="GO:0030496">
    <property type="term" value="C:midbody"/>
    <property type="evidence" value="ECO:0007669"/>
    <property type="project" value="UniProtKB-SubCell"/>
</dbReference>
<dbReference type="VEuPathDB" id="VectorBase:PHUM331400"/>
<feature type="binding site" evidence="10">
    <location>
        <begin position="176"/>
        <end position="177"/>
    </location>
    <ligand>
        <name>ATP</name>
        <dbReference type="ChEBI" id="CHEBI:30616"/>
    </ligand>
</feature>
<reference evidence="16" key="2">
    <citation type="submission" date="2007-04" db="EMBL/GenBank/DDBJ databases">
        <title>The genome of the human body louse.</title>
        <authorList>
            <consortium name="The Human Body Louse Genome Consortium"/>
            <person name="Kirkness E."/>
            <person name="Walenz B."/>
            <person name="Hass B."/>
            <person name="Bruggner R."/>
            <person name="Strausberg R."/>
        </authorList>
    </citation>
    <scope>NUCLEOTIDE SEQUENCE</scope>
    <source>
        <strain evidence="16">USDA</strain>
    </source>
</reference>